<proteinExistence type="predicted"/>
<dbReference type="EMBL" id="GBXM01060086">
    <property type="protein sequence ID" value="JAH48491.1"/>
    <property type="molecule type" value="Transcribed_RNA"/>
</dbReference>
<protein>
    <submittedName>
        <fullName evidence="1">Uncharacterized protein</fullName>
    </submittedName>
</protein>
<reference evidence="1" key="2">
    <citation type="journal article" date="2015" name="Fish Shellfish Immunol.">
        <title>Early steps in the European eel (Anguilla anguilla)-Vibrio vulnificus interaction in the gills: Role of the RtxA13 toxin.</title>
        <authorList>
            <person name="Callol A."/>
            <person name="Pajuelo D."/>
            <person name="Ebbesson L."/>
            <person name="Teles M."/>
            <person name="MacKenzie S."/>
            <person name="Amaro C."/>
        </authorList>
    </citation>
    <scope>NUCLEOTIDE SEQUENCE</scope>
</reference>
<sequence length="86" mass="10714">MPYLFYIFEQMWLLGKIYRCFHRSTFRHKQSQKCYPKISTYREKCLTLNRKNVLTRQHNYIEKYYFRKKALCSVTEFRSNPPCTKI</sequence>
<accession>A0A0E9T483</accession>
<name>A0A0E9T483_ANGAN</name>
<dbReference type="AlphaFoldDB" id="A0A0E9T483"/>
<organism evidence="1">
    <name type="scientific">Anguilla anguilla</name>
    <name type="common">European freshwater eel</name>
    <name type="synonym">Muraena anguilla</name>
    <dbReference type="NCBI Taxonomy" id="7936"/>
    <lineage>
        <taxon>Eukaryota</taxon>
        <taxon>Metazoa</taxon>
        <taxon>Chordata</taxon>
        <taxon>Craniata</taxon>
        <taxon>Vertebrata</taxon>
        <taxon>Euteleostomi</taxon>
        <taxon>Actinopterygii</taxon>
        <taxon>Neopterygii</taxon>
        <taxon>Teleostei</taxon>
        <taxon>Anguilliformes</taxon>
        <taxon>Anguillidae</taxon>
        <taxon>Anguilla</taxon>
    </lineage>
</organism>
<reference evidence="1" key="1">
    <citation type="submission" date="2014-11" db="EMBL/GenBank/DDBJ databases">
        <authorList>
            <person name="Amaro Gonzalez C."/>
        </authorList>
    </citation>
    <scope>NUCLEOTIDE SEQUENCE</scope>
</reference>
<evidence type="ECO:0000313" key="1">
    <source>
        <dbReference type="EMBL" id="JAH48491.1"/>
    </source>
</evidence>